<evidence type="ECO:0008006" key="5">
    <source>
        <dbReference type="Google" id="ProtNLM"/>
    </source>
</evidence>
<accession>A0A067S8Q0</accession>
<dbReference type="GO" id="GO:0006559">
    <property type="term" value="P:L-phenylalanine catabolic process"/>
    <property type="evidence" value="ECO:0007669"/>
    <property type="project" value="InterPro"/>
</dbReference>
<keyword evidence="4" id="KW-1185">Reference proteome</keyword>
<dbReference type="InterPro" id="IPR001106">
    <property type="entry name" value="Aromatic_Lyase"/>
</dbReference>
<dbReference type="SMR" id="A0A067S8Q0"/>
<dbReference type="InterPro" id="IPR023144">
    <property type="entry name" value="Phe_NH3-lyase_shielding_dom_sf"/>
</dbReference>
<evidence type="ECO:0000256" key="2">
    <source>
        <dbReference type="RuleBase" id="RU003954"/>
    </source>
</evidence>
<dbReference type="OrthoDB" id="10051290at2759"/>
<dbReference type="STRING" id="685588.A0A067S8Q0"/>
<dbReference type="GO" id="GO:0005737">
    <property type="term" value="C:cytoplasm"/>
    <property type="evidence" value="ECO:0007669"/>
    <property type="project" value="InterPro"/>
</dbReference>
<proteinExistence type="inferred from homology"/>
<dbReference type="AlphaFoldDB" id="A0A067S8Q0"/>
<dbReference type="Gene3D" id="1.10.275.10">
    <property type="entry name" value="Fumarase/aspartase (N-terminal domain)"/>
    <property type="match status" value="1"/>
</dbReference>
<dbReference type="Gene3D" id="1.10.274.20">
    <property type="entry name" value="Phenylalanine ammonia-lyase 1, domain 3"/>
    <property type="match status" value="1"/>
</dbReference>
<keyword evidence="2" id="KW-0456">Lyase</keyword>
<dbReference type="Proteomes" id="UP000027222">
    <property type="component" value="Unassembled WGS sequence"/>
</dbReference>
<evidence type="ECO:0000313" key="4">
    <source>
        <dbReference type="Proteomes" id="UP000027222"/>
    </source>
</evidence>
<evidence type="ECO:0000256" key="1">
    <source>
        <dbReference type="ARBA" id="ARBA00007238"/>
    </source>
</evidence>
<gene>
    <name evidence="3" type="ORF">GALMADRAFT_130524</name>
</gene>
<evidence type="ECO:0000313" key="3">
    <source>
        <dbReference type="EMBL" id="KDR67206.1"/>
    </source>
</evidence>
<dbReference type="GO" id="GO:0016841">
    <property type="term" value="F:ammonia-lyase activity"/>
    <property type="evidence" value="ECO:0007669"/>
    <property type="project" value="InterPro"/>
</dbReference>
<sequence length="678" mass="73927">MNHILAFAKQLQTVQDYVSKDRIVKIDGASLDVASVIAVCRHGYIPGIDDSDSRKARVGAAVDVVQDLALGEQSQYGVTTGFGGSATTRTRRTALLQKSLLATCQCGVLPSFEGDLSPDDHALMMPEEWIRGTMFVRLNSIIRAQSGTRWIVIEGLYKLLCHGVAPCAPLRQSISASGDLGPLSYISSVLTGNPDIRAWYGSGEERKIYDAKALLERLNIEPVEYIAKEGLGLVNGTGASTAVAALAIHDCHSLAIAAQVLSAFGVEAIKGSREPFEPYLHDISRPHPGQIEVAANIRYILKSSKLAKVQHEEADPEGKLRQDRYCLRGAPQWIGPQLETLLSAEKAISVELNSTTDNPIVDIDSHFLHHGANFMAMSITSAMEHSRLVLAHLAKLTYSQMTELLNNHMNRGLPPNLSVNEPSLDYSLKVADVAAASYLSEIAYLANPVSTHVVSAEMHNQAINSLALISARYTFDAIKITRMIMATHLYSLCQATDLRAMEVVFREGLFSVLRNNTLTHFGAVANIDEPFLLALTNQVVVLLNETTDQDSVPRFDNIMSSLSATLIGLFGAQKPPVEVSLAQIEAWRSSLSVKALNIYLEARDTYRPGPESLAANLLGRTSALYKFVRGELGVRIHWGDPCKDTTEIGTEIGKIFRAFEGPKMNKVLLEVLAGQVSK</sequence>
<dbReference type="CDD" id="cd00332">
    <property type="entry name" value="PAL-HAL"/>
    <property type="match status" value="1"/>
</dbReference>
<reference evidence="4" key="1">
    <citation type="journal article" date="2014" name="Proc. Natl. Acad. Sci. U.S.A.">
        <title>Extensive sampling of basidiomycete genomes demonstrates inadequacy of the white-rot/brown-rot paradigm for wood decay fungi.</title>
        <authorList>
            <person name="Riley R."/>
            <person name="Salamov A.A."/>
            <person name="Brown D.W."/>
            <person name="Nagy L.G."/>
            <person name="Floudas D."/>
            <person name="Held B.W."/>
            <person name="Levasseur A."/>
            <person name="Lombard V."/>
            <person name="Morin E."/>
            <person name="Otillar R."/>
            <person name="Lindquist E.A."/>
            <person name="Sun H."/>
            <person name="LaButti K.M."/>
            <person name="Schmutz J."/>
            <person name="Jabbour D."/>
            <person name="Luo H."/>
            <person name="Baker S.E."/>
            <person name="Pisabarro A.G."/>
            <person name="Walton J.D."/>
            <person name="Blanchette R.A."/>
            <person name="Henrissat B."/>
            <person name="Martin F."/>
            <person name="Cullen D."/>
            <person name="Hibbett D.S."/>
            <person name="Grigoriev I.V."/>
        </authorList>
    </citation>
    <scope>NUCLEOTIDE SEQUENCE [LARGE SCALE GENOMIC DNA]</scope>
    <source>
        <strain evidence="4">CBS 339.88</strain>
    </source>
</reference>
<dbReference type="PANTHER" id="PTHR10362">
    <property type="entry name" value="HISTIDINE AMMONIA-LYASE"/>
    <property type="match status" value="1"/>
</dbReference>
<dbReference type="NCBIfam" id="TIGR01226">
    <property type="entry name" value="phe_am_lyase"/>
    <property type="match status" value="1"/>
</dbReference>
<dbReference type="InterPro" id="IPR024083">
    <property type="entry name" value="Fumarase/histidase_N"/>
</dbReference>
<dbReference type="SUPFAM" id="SSF48557">
    <property type="entry name" value="L-aspartase-like"/>
    <property type="match status" value="1"/>
</dbReference>
<organism evidence="3 4">
    <name type="scientific">Galerina marginata (strain CBS 339.88)</name>
    <dbReference type="NCBI Taxonomy" id="685588"/>
    <lineage>
        <taxon>Eukaryota</taxon>
        <taxon>Fungi</taxon>
        <taxon>Dikarya</taxon>
        <taxon>Basidiomycota</taxon>
        <taxon>Agaricomycotina</taxon>
        <taxon>Agaricomycetes</taxon>
        <taxon>Agaricomycetidae</taxon>
        <taxon>Agaricales</taxon>
        <taxon>Agaricineae</taxon>
        <taxon>Strophariaceae</taxon>
        <taxon>Galerina</taxon>
    </lineage>
</organism>
<dbReference type="EMBL" id="KL142417">
    <property type="protein sequence ID" value="KDR67206.1"/>
    <property type="molecule type" value="Genomic_DNA"/>
</dbReference>
<dbReference type="Gene3D" id="1.20.200.10">
    <property type="entry name" value="Fumarase/aspartase (Central domain)"/>
    <property type="match status" value="1"/>
</dbReference>
<dbReference type="InterPro" id="IPR008948">
    <property type="entry name" value="L-Aspartase-like"/>
</dbReference>
<name>A0A067S8Q0_GALM3</name>
<dbReference type="InterPro" id="IPR005922">
    <property type="entry name" value="Phe_NH3-lyase"/>
</dbReference>
<protein>
    <recommendedName>
        <fullName evidence="5">Phenylalanine ammonia-lyase</fullName>
    </recommendedName>
</protein>
<dbReference type="Pfam" id="PF00221">
    <property type="entry name" value="Lyase_aromatic"/>
    <property type="match status" value="1"/>
</dbReference>
<dbReference type="HOGENOM" id="CLU_014801_3_1_1"/>
<comment type="similarity">
    <text evidence="1 2">Belongs to the PAL/histidase family.</text>
</comment>